<name>A0A4Y2TFJ4_ARAVE</name>
<keyword evidence="3" id="KW-1185">Reference proteome</keyword>
<reference evidence="2 3" key="1">
    <citation type="journal article" date="2019" name="Sci. Rep.">
        <title>Orb-weaving spider Araneus ventricosus genome elucidates the spidroin gene catalogue.</title>
        <authorList>
            <person name="Kono N."/>
            <person name="Nakamura H."/>
            <person name="Ohtoshi R."/>
            <person name="Moran D.A.P."/>
            <person name="Shinohara A."/>
            <person name="Yoshida Y."/>
            <person name="Fujiwara M."/>
            <person name="Mori M."/>
            <person name="Tomita M."/>
            <person name="Arakawa K."/>
        </authorList>
    </citation>
    <scope>NUCLEOTIDE SEQUENCE [LARGE SCALE GENOMIC DNA]</scope>
</reference>
<evidence type="ECO:0000256" key="1">
    <source>
        <dbReference type="SAM" id="MobiDB-lite"/>
    </source>
</evidence>
<dbReference type="AlphaFoldDB" id="A0A4Y2TFJ4"/>
<feature type="region of interest" description="Disordered" evidence="1">
    <location>
        <begin position="45"/>
        <end position="78"/>
    </location>
</feature>
<proteinExistence type="predicted"/>
<accession>A0A4Y2TFJ4</accession>
<evidence type="ECO:0000313" key="3">
    <source>
        <dbReference type="Proteomes" id="UP000499080"/>
    </source>
</evidence>
<protein>
    <submittedName>
        <fullName evidence="2">Uncharacterized protein</fullName>
    </submittedName>
</protein>
<dbReference type="EMBL" id="BGPR01027919">
    <property type="protein sequence ID" value="GBN98780.1"/>
    <property type="molecule type" value="Genomic_DNA"/>
</dbReference>
<feature type="compositionally biased region" description="Basic residues" evidence="1">
    <location>
        <begin position="48"/>
        <end position="57"/>
    </location>
</feature>
<gene>
    <name evidence="2" type="ORF">AVEN_152535_1</name>
</gene>
<sequence>MYTCTFECLALSLPNANFKGNFYLEQKRLRSKRVTYEECPDPELDKFRTRRRRRKQKKSPEMVLDDSSSSSSGLEILD</sequence>
<dbReference type="Proteomes" id="UP000499080">
    <property type="component" value="Unassembled WGS sequence"/>
</dbReference>
<comment type="caution">
    <text evidence="2">The sequence shown here is derived from an EMBL/GenBank/DDBJ whole genome shotgun (WGS) entry which is preliminary data.</text>
</comment>
<organism evidence="2 3">
    <name type="scientific">Araneus ventricosus</name>
    <name type="common">Orbweaver spider</name>
    <name type="synonym">Epeira ventricosa</name>
    <dbReference type="NCBI Taxonomy" id="182803"/>
    <lineage>
        <taxon>Eukaryota</taxon>
        <taxon>Metazoa</taxon>
        <taxon>Ecdysozoa</taxon>
        <taxon>Arthropoda</taxon>
        <taxon>Chelicerata</taxon>
        <taxon>Arachnida</taxon>
        <taxon>Araneae</taxon>
        <taxon>Araneomorphae</taxon>
        <taxon>Entelegynae</taxon>
        <taxon>Araneoidea</taxon>
        <taxon>Araneidae</taxon>
        <taxon>Araneus</taxon>
    </lineage>
</organism>
<evidence type="ECO:0000313" key="2">
    <source>
        <dbReference type="EMBL" id="GBN98780.1"/>
    </source>
</evidence>